<proteinExistence type="predicted"/>
<keyword evidence="2" id="KW-1185">Reference proteome</keyword>
<comment type="caution">
    <text evidence="1">The sequence shown here is derived from an EMBL/GenBank/DDBJ whole genome shotgun (WGS) entry which is preliminary data.</text>
</comment>
<name>A0A498IDN4_MALDO</name>
<gene>
    <name evidence="1" type="ORF">DVH24_036099</name>
</gene>
<accession>A0A498IDN4</accession>
<reference evidence="1 2" key="1">
    <citation type="submission" date="2018-10" db="EMBL/GenBank/DDBJ databases">
        <title>A high-quality apple genome assembly.</title>
        <authorList>
            <person name="Hu J."/>
        </authorList>
    </citation>
    <scope>NUCLEOTIDE SEQUENCE [LARGE SCALE GENOMIC DNA]</scope>
    <source>
        <strain evidence="2">cv. HFTH1</strain>
        <tissue evidence="1">Young leaf</tissue>
    </source>
</reference>
<evidence type="ECO:0000313" key="1">
    <source>
        <dbReference type="EMBL" id="RXH81758.1"/>
    </source>
</evidence>
<evidence type="ECO:0000313" key="2">
    <source>
        <dbReference type="Proteomes" id="UP000290289"/>
    </source>
</evidence>
<protein>
    <submittedName>
        <fullName evidence="1">Uncharacterized protein</fullName>
    </submittedName>
</protein>
<dbReference type="PANTHER" id="PTHR46238">
    <property type="entry name" value="REVERSE TRANSCRIPTASE DOMAIN-CONTAINING PROTEIN"/>
    <property type="match status" value="1"/>
</dbReference>
<sequence>MECNFSGSGGLNEIQYQRVNVFAVLDHLVKEQRINGDLNYKIPNGWMKLKSALSVLYDCCTPLKHKRKFYRTTIRLSMLYRTKCSVVKNQHPPLISSHPHKSKTPSLVTNLIPDRWDRTLSRLRRLKGKLIDEDLRRL</sequence>
<dbReference type="AlphaFoldDB" id="A0A498IDN4"/>
<dbReference type="EMBL" id="RDQH01000338">
    <property type="protein sequence ID" value="RXH81758.1"/>
    <property type="molecule type" value="Genomic_DNA"/>
</dbReference>
<organism evidence="1 2">
    <name type="scientific">Malus domestica</name>
    <name type="common">Apple</name>
    <name type="synonym">Pyrus malus</name>
    <dbReference type="NCBI Taxonomy" id="3750"/>
    <lineage>
        <taxon>Eukaryota</taxon>
        <taxon>Viridiplantae</taxon>
        <taxon>Streptophyta</taxon>
        <taxon>Embryophyta</taxon>
        <taxon>Tracheophyta</taxon>
        <taxon>Spermatophyta</taxon>
        <taxon>Magnoliopsida</taxon>
        <taxon>eudicotyledons</taxon>
        <taxon>Gunneridae</taxon>
        <taxon>Pentapetalae</taxon>
        <taxon>rosids</taxon>
        <taxon>fabids</taxon>
        <taxon>Rosales</taxon>
        <taxon>Rosaceae</taxon>
        <taxon>Amygdaloideae</taxon>
        <taxon>Maleae</taxon>
        <taxon>Malus</taxon>
    </lineage>
</organism>
<dbReference type="PANTHER" id="PTHR46238:SF8">
    <property type="entry name" value="ENDONUCLEASE_EXONUCLEASE_PHOSPHATASE DOMAIN-CONTAINING PROTEIN"/>
    <property type="match status" value="1"/>
</dbReference>
<dbReference type="Proteomes" id="UP000290289">
    <property type="component" value="Chromosome 12"/>
</dbReference>